<protein>
    <submittedName>
        <fullName evidence="2">Uncharacterized protein</fullName>
    </submittedName>
</protein>
<sequence length="24" mass="2710">VTRSIDTEDGRLSPHELDTIVEAR</sequence>
<feature type="region of interest" description="Disordered" evidence="1">
    <location>
        <begin position="1"/>
        <end position="24"/>
    </location>
</feature>
<organism evidence="2 3">
    <name type="scientific">Trifolium medium</name>
    <dbReference type="NCBI Taxonomy" id="97028"/>
    <lineage>
        <taxon>Eukaryota</taxon>
        <taxon>Viridiplantae</taxon>
        <taxon>Streptophyta</taxon>
        <taxon>Embryophyta</taxon>
        <taxon>Tracheophyta</taxon>
        <taxon>Spermatophyta</taxon>
        <taxon>Magnoliopsida</taxon>
        <taxon>eudicotyledons</taxon>
        <taxon>Gunneridae</taxon>
        <taxon>Pentapetalae</taxon>
        <taxon>rosids</taxon>
        <taxon>fabids</taxon>
        <taxon>Fabales</taxon>
        <taxon>Fabaceae</taxon>
        <taxon>Papilionoideae</taxon>
        <taxon>50 kb inversion clade</taxon>
        <taxon>NPAAA clade</taxon>
        <taxon>Hologalegina</taxon>
        <taxon>IRL clade</taxon>
        <taxon>Trifolieae</taxon>
        <taxon>Trifolium</taxon>
    </lineage>
</organism>
<name>A0A392SQ72_9FABA</name>
<evidence type="ECO:0000313" key="3">
    <source>
        <dbReference type="Proteomes" id="UP000265520"/>
    </source>
</evidence>
<dbReference type="AlphaFoldDB" id="A0A392SQ72"/>
<feature type="non-terminal residue" evidence="2">
    <location>
        <position position="1"/>
    </location>
</feature>
<evidence type="ECO:0000313" key="2">
    <source>
        <dbReference type="EMBL" id="MCI50547.1"/>
    </source>
</evidence>
<dbReference type="EMBL" id="LXQA010418138">
    <property type="protein sequence ID" value="MCI50547.1"/>
    <property type="molecule type" value="Genomic_DNA"/>
</dbReference>
<proteinExistence type="predicted"/>
<comment type="caution">
    <text evidence="2">The sequence shown here is derived from an EMBL/GenBank/DDBJ whole genome shotgun (WGS) entry which is preliminary data.</text>
</comment>
<dbReference type="Proteomes" id="UP000265520">
    <property type="component" value="Unassembled WGS sequence"/>
</dbReference>
<accession>A0A392SQ72</accession>
<reference evidence="2 3" key="1">
    <citation type="journal article" date="2018" name="Front. Plant Sci.">
        <title>Red Clover (Trifolium pratense) and Zigzag Clover (T. medium) - A Picture of Genomic Similarities and Differences.</title>
        <authorList>
            <person name="Dluhosova J."/>
            <person name="Istvanek J."/>
            <person name="Nedelnik J."/>
            <person name="Repkova J."/>
        </authorList>
    </citation>
    <scope>NUCLEOTIDE SEQUENCE [LARGE SCALE GENOMIC DNA]</scope>
    <source>
        <strain evidence="3">cv. 10/8</strain>
        <tissue evidence="2">Leaf</tissue>
    </source>
</reference>
<keyword evidence="3" id="KW-1185">Reference proteome</keyword>
<evidence type="ECO:0000256" key="1">
    <source>
        <dbReference type="SAM" id="MobiDB-lite"/>
    </source>
</evidence>